<feature type="transmembrane region" description="Helical" evidence="1">
    <location>
        <begin position="66"/>
        <end position="90"/>
    </location>
</feature>
<gene>
    <name evidence="2" type="ORF">SMN809_LOCUS27743</name>
</gene>
<keyword evidence="1" id="KW-0812">Transmembrane</keyword>
<protein>
    <submittedName>
        <fullName evidence="2">Uncharacterized protein</fullName>
    </submittedName>
</protein>
<feature type="transmembrane region" description="Helical" evidence="1">
    <location>
        <begin position="9"/>
        <end position="32"/>
    </location>
</feature>
<proteinExistence type="predicted"/>
<reference evidence="2" key="1">
    <citation type="submission" date="2021-02" db="EMBL/GenBank/DDBJ databases">
        <authorList>
            <person name="Nowell W R."/>
        </authorList>
    </citation>
    <scope>NUCLEOTIDE SEQUENCE</scope>
</reference>
<name>A0A8S2UL61_9BILA</name>
<sequence length="92" mass="9554">SSELSSDRFLLEVLAFAFGLGVGFLILSFVVIDDCIDVAFLVVVGFAVLSADVVVVVGFTVVAADVVAGLLICFFGLMVVVLGCFLSFALEG</sequence>
<evidence type="ECO:0000313" key="2">
    <source>
        <dbReference type="EMBL" id="CAF4339652.1"/>
    </source>
</evidence>
<accession>A0A8S2UL61</accession>
<keyword evidence="1" id="KW-1133">Transmembrane helix</keyword>
<feature type="transmembrane region" description="Helical" evidence="1">
    <location>
        <begin position="38"/>
        <end position="59"/>
    </location>
</feature>
<dbReference type="EMBL" id="CAJOBI010044264">
    <property type="protein sequence ID" value="CAF4339652.1"/>
    <property type="molecule type" value="Genomic_DNA"/>
</dbReference>
<feature type="non-terminal residue" evidence="2">
    <location>
        <position position="1"/>
    </location>
</feature>
<evidence type="ECO:0000313" key="3">
    <source>
        <dbReference type="Proteomes" id="UP000676336"/>
    </source>
</evidence>
<dbReference type="AlphaFoldDB" id="A0A8S2UL61"/>
<organism evidence="2 3">
    <name type="scientific">Rotaria magnacalcarata</name>
    <dbReference type="NCBI Taxonomy" id="392030"/>
    <lineage>
        <taxon>Eukaryota</taxon>
        <taxon>Metazoa</taxon>
        <taxon>Spiralia</taxon>
        <taxon>Gnathifera</taxon>
        <taxon>Rotifera</taxon>
        <taxon>Eurotatoria</taxon>
        <taxon>Bdelloidea</taxon>
        <taxon>Philodinida</taxon>
        <taxon>Philodinidae</taxon>
        <taxon>Rotaria</taxon>
    </lineage>
</organism>
<keyword evidence="1" id="KW-0472">Membrane</keyword>
<evidence type="ECO:0000256" key="1">
    <source>
        <dbReference type="SAM" id="Phobius"/>
    </source>
</evidence>
<comment type="caution">
    <text evidence="2">The sequence shown here is derived from an EMBL/GenBank/DDBJ whole genome shotgun (WGS) entry which is preliminary data.</text>
</comment>
<dbReference type="Proteomes" id="UP000676336">
    <property type="component" value="Unassembled WGS sequence"/>
</dbReference>